<keyword evidence="2" id="KW-0067">ATP-binding</keyword>
<dbReference type="GO" id="GO:0000027">
    <property type="term" value="P:ribosomal large subunit assembly"/>
    <property type="evidence" value="ECO:0007669"/>
    <property type="project" value="TreeGrafter"/>
</dbReference>
<feature type="compositionally biased region" description="Basic and acidic residues" evidence="3">
    <location>
        <begin position="1785"/>
        <end position="1835"/>
    </location>
</feature>
<feature type="compositionally biased region" description="Polar residues" evidence="3">
    <location>
        <begin position="2035"/>
        <end position="2048"/>
    </location>
</feature>
<protein>
    <recommendedName>
        <fullName evidence="4">VWFA domain-containing protein</fullName>
    </recommendedName>
</protein>
<feature type="compositionally biased region" description="Basic and acidic residues" evidence="3">
    <location>
        <begin position="2216"/>
        <end position="2241"/>
    </location>
</feature>
<feature type="compositionally biased region" description="Acidic residues" evidence="3">
    <location>
        <begin position="2173"/>
        <end position="2187"/>
    </location>
</feature>
<keyword evidence="1" id="KW-0547">Nucleotide-binding</keyword>
<dbReference type="EMBL" id="JADGJH010000188">
    <property type="protein sequence ID" value="KAJ3134537.1"/>
    <property type="molecule type" value="Genomic_DNA"/>
</dbReference>
<feature type="compositionally biased region" description="Acidic residues" evidence="3">
    <location>
        <begin position="1928"/>
        <end position="1942"/>
    </location>
</feature>
<feature type="compositionally biased region" description="Basic and acidic residues" evidence="3">
    <location>
        <begin position="2049"/>
        <end position="2066"/>
    </location>
</feature>
<dbReference type="Proteomes" id="UP001211907">
    <property type="component" value="Unassembled WGS sequence"/>
</dbReference>
<feature type="compositionally biased region" description="Acidic residues" evidence="3">
    <location>
        <begin position="1727"/>
        <end position="1770"/>
    </location>
</feature>
<feature type="compositionally biased region" description="Acidic residues" evidence="3">
    <location>
        <begin position="1873"/>
        <end position="1897"/>
    </location>
</feature>
<dbReference type="GO" id="GO:0005524">
    <property type="term" value="F:ATP binding"/>
    <property type="evidence" value="ECO:0007669"/>
    <property type="project" value="UniProtKB-KW"/>
</dbReference>
<dbReference type="InterPro" id="IPR036465">
    <property type="entry name" value="vWFA_dom_sf"/>
</dbReference>
<organism evidence="5 6">
    <name type="scientific">Physocladia obscura</name>
    <dbReference type="NCBI Taxonomy" id="109957"/>
    <lineage>
        <taxon>Eukaryota</taxon>
        <taxon>Fungi</taxon>
        <taxon>Fungi incertae sedis</taxon>
        <taxon>Chytridiomycota</taxon>
        <taxon>Chytridiomycota incertae sedis</taxon>
        <taxon>Chytridiomycetes</taxon>
        <taxon>Chytridiales</taxon>
        <taxon>Chytriomycetaceae</taxon>
        <taxon>Physocladia</taxon>
    </lineage>
</organism>
<feature type="region of interest" description="Disordered" evidence="3">
    <location>
        <begin position="1667"/>
        <end position="2255"/>
    </location>
</feature>
<dbReference type="SUPFAM" id="SSF53300">
    <property type="entry name" value="vWA-like"/>
    <property type="match status" value="1"/>
</dbReference>
<dbReference type="PANTHER" id="PTHR48103">
    <property type="entry name" value="MIDASIN-RELATED"/>
    <property type="match status" value="1"/>
</dbReference>
<sequence>MFIEQKIKHSILEAVSTLYFLNESYSSTETKNMLKMIAAVPKEITIVLNKIEETIGGKTISFFDLSASLEQSLLTLELVGSKGIDLGVMPITEIISLRNQNLMLARLSNLVLDSLSGSEIKTQLALLASEIQEIINYEIMETLNISQNLHPLQRILWKLNSKWVDNVADDQFISEVKDILYEACYRWHERVWNNSCTVLLNSETYSRDILLCNGNVHEIPKSRAAPPPVNIVNGPEILNYSIGTKIGMHLLGSMVSVPIYSFESKITQLQKLLKVYNEPIITSYIPEALKGGLDMAFLILQQIVLGHEHYFVAEKFASLSSKISSLRVEIYSSPNIAHESIIEIKKEFEILPEKQSKYLLKLMADLSDISIWGLSVLLIGKVFVSVSMAFLRSYLPSTAIDPALSAQAQINILSAMKERIKADILVKLELAFLANSNVKSSNDGNFDSLREIEISEKKIRSRMVYRPEQSQIASIVNDLSHLGNNILRDDVLSLCLADTSDFKHNLFLQENLESFIERMEYKYPLYRDILQPVFLSLYQLRHGLVSLTAEREYYSEISPEVNRLVRNLLEFSGFLNSEELIGPDFVLALKDVTVLASRQTEINVLIAVIRRFCWGIDYQQVLSDCDLSIIHIWFNELSDKWLEAEALIVEQDKKKSELYKYKERTHEFLSEEEIEAQELLEIFPDFYDEFDSSENELGERKAAQQNQPSSLNSSGVVFQLDDIIAFQIRELHENIFSSVTLSNEKLKEIYKHVYLNSFETTSKIFEEIVNPVNFQFEVSSRAGKIFLTQTRLDSFMSVGDDFSKISEDFDFYRDYNIGEARKLQAILKSVDVMTSKLLNEWPENMLLSHLRVIHNRIASFSITTPIMKLLTGLELLFQKCHEWETVASSAVSMKSHLDEMTSLIVRWRKIELQTWKSLLKNEDRMADMKSSKLWFHLFKSLVGPALAHGNGVDDVEKVIESDLVASLDQLFLGSSLGGFHGRLALIQSFQKHLSIIRSQSKHIKAIDIMLNVLWNVYQYYFQFSDFIKTHIENQRKPIVKELDGYVRIATWKDVNVFALKESSKKSHHHLHKFVKKYRAILSMPVKDVIAAYLQDAAVEGGIVRAKSKNALSPLFSPSKEILIVENDLVSNFIGQRDIGKLVVRMQTLSYNLISGGQNLRLADGIEDLSTSIIERIRFFQTPPEADSVLKGQRSIRKKALVDLLKYLEYLGLSPNSSVKYRKHQDSTYLFSLSKLDATTTLSGAKFTGFDTNLNDATIAVLKRADVYYFKLLARMVVVREAALSFNRDLTDREMAKSLSFLENILEVIIDQRCELAKSSDLTSMSVTEGVKRCYLNLKNTTTESESFTPVNISFHVADSMIKAHKNAVDEIDAMLTQSLIVMECICKSTSLPCDSILQVVAIQNALTPSKSRASVIYERYCLRESGEVLPFIATVEIVDCLNQVRSDLESTLGNLKIAMSTYASVSWLFENICERLIIRQNELRSCMNETLDSNEDTKSKEIMNDIFLSDVSKMCEKLIDSILVAFQDLLHKDDSLISPTEFTGTMDMVQSPEFDEFGLQQGNILKSQAVFSRNFKEPRLKTISVNITKILSLINKPPPTSSAVLVQEASNTLGKLYPLLQQYLRIYQFYVYEYIGFHKATVKLAYILVNSFTVLFKKGFCIPDDDQSEVQDQKEEEDATGTGIGEGEGTKDVSNEIEDESQVEGLKSDEPAPKPEKKMKEEKDGVEMEGDFDGVLEDVSDNGEEEDEGEKEEKDGEEQMGDVDEDLADVVDEKLWDGDENAQNEEGKAEKDSKADTKPGDMDDLVAKEDDDKGEKEPPKKPDEKNDSQDTRTEVDDQIGNEDVTDEILEDLINDMENENEDNTGVKPKSSIDEDDSQQEKEDEIDLPEDLNLDTEAENAGKDEQFDMNVDKDDRPDSPVNDSISEQDGMEDQEFPLEEADAQMDRLDEKAEDEEMVEQEDVDESGGDNALPESTPKEDQDMINSEEPDNEVNDEKDEEMLQTNAKDRNVANSESQKTKDNIVNAAAENNEQENLSTEVNATASTGQDSQKRDGGKNDVANEKESTETQNENKNQKPSDFDLNPHRSLGDATKKWMNRLKSLFDRETEEEKQPDAVQNTEEEQQQEFDRENDFEFVENDLSSFDAQVLHDANNEQMDKMDQKALADGKKNEEDAMEIDQSEDEEEDENSKIPNESKSEPNEAENQGKVVNIPKSGKLHDKDENMPENEGHTDEEEGKKLEETFEESNSNEFDVESLKFHEHTNQDAEEEDIEPLDELAFEEIRKQLQESTEEWRKTGQDIAKAHLLWRKYSSLTRELSYSLCESLRLILEPSLATKLKGDYRAGKRLNMRKVIAYIASQFKKDKIWLRRTRPSKRTYQIMISIDDSRSMAESKSIELAFESLSLISKALTQLEVGEISVVSFGDDVRLLHPFDKQFSDEAGAEVIHNFTFDQNGTQVRKMMEATIDILKIARQSSQGSSELWQLQLIISDGILEDHAAVRALVRQAADAKIMVVFVVLDKRGEQDSILRMTNVSYGAGGLQMTRYMDTFPFEFYVVLNRIEDLPEVLSDTLRQYFSFVSL</sequence>
<evidence type="ECO:0000313" key="6">
    <source>
        <dbReference type="Proteomes" id="UP001211907"/>
    </source>
</evidence>
<gene>
    <name evidence="5" type="ORF">HK100_003497</name>
</gene>
<comment type="caution">
    <text evidence="5">The sequence shown here is derived from an EMBL/GenBank/DDBJ whole genome shotgun (WGS) entry which is preliminary data.</text>
</comment>
<evidence type="ECO:0000256" key="2">
    <source>
        <dbReference type="ARBA" id="ARBA00022840"/>
    </source>
</evidence>
<feature type="compositionally biased region" description="Basic and acidic residues" evidence="3">
    <location>
        <begin position="2073"/>
        <end position="2093"/>
    </location>
</feature>
<keyword evidence="6" id="KW-1185">Reference proteome</keyword>
<evidence type="ECO:0000313" key="5">
    <source>
        <dbReference type="EMBL" id="KAJ3134537.1"/>
    </source>
</evidence>
<feature type="compositionally biased region" description="Low complexity" evidence="3">
    <location>
        <begin position="2024"/>
        <end position="2034"/>
    </location>
</feature>
<dbReference type="Gene3D" id="3.40.50.410">
    <property type="entry name" value="von Willebrand factor, type A domain"/>
    <property type="match status" value="1"/>
</dbReference>
<evidence type="ECO:0000256" key="1">
    <source>
        <dbReference type="ARBA" id="ARBA00022741"/>
    </source>
</evidence>
<dbReference type="GO" id="GO:0000055">
    <property type="term" value="P:ribosomal large subunit export from nucleus"/>
    <property type="evidence" value="ECO:0007669"/>
    <property type="project" value="TreeGrafter"/>
</dbReference>
<evidence type="ECO:0000259" key="4">
    <source>
        <dbReference type="PROSITE" id="PS50234"/>
    </source>
</evidence>
<feature type="compositionally biased region" description="Acidic residues" evidence="3">
    <location>
        <begin position="1950"/>
        <end position="1966"/>
    </location>
</feature>
<name>A0AAD5XL63_9FUNG</name>
<dbReference type="GO" id="GO:0030687">
    <property type="term" value="C:preribosome, large subunit precursor"/>
    <property type="evidence" value="ECO:0007669"/>
    <property type="project" value="TreeGrafter"/>
</dbReference>
<reference evidence="5" key="1">
    <citation type="submission" date="2020-05" db="EMBL/GenBank/DDBJ databases">
        <title>Phylogenomic resolution of chytrid fungi.</title>
        <authorList>
            <person name="Stajich J.E."/>
            <person name="Amses K."/>
            <person name="Simmons R."/>
            <person name="Seto K."/>
            <person name="Myers J."/>
            <person name="Bonds A."/>
            <person name="Quandt C.A."/>
            <person name="Barry K."/>
            <person name="Liu P."/>
            <person name="Grigoriev I."/>
            <person name="Longcore J.E."/>
            <person name="James T.Y."/>
        </authorList>
    </citation>
    <scope>NUCLEOTIDE SEQUENCE</scope>
    <source>
        <strain evidence="5">JEL0513</strain>
    </source>
</reference>
<evidence type="ECO:0000256" key="3">
    <source>
        <dbReference type="SAM" id="MobiDB-lite"/>
    </source>
</evidence>
<feature type="domain" description="VWFA" evidence="4">
    <location>
        <begin position="2378"/>
        <end position="2571"/>
    </location>
</feature>
<feature type="compositionally biased region" description="Basic and acidic residues" evidence="3">
    <location>
        <begin position="2151"/>
        <end position="2172"/>
    </location>
</feature>
<feature type="compositionally biased region" description="Acidic residues" evidence="3">
    <location>
        <begin position="1984"/>
        <end position="2000"/>
    </location>
</feature>
<feature type="compositionally biased region" description="Basic and acidic residues" evidence="3">
    <location>
        <begin position="1706"/>
        <end position="1726"/>
    </location>
</feature>
<accession>A0AAD5XL63</accession>
<dbReference type="PROSITE" id="PS50234">
    <property type="entry name" value="VWFA"/>
    <property type="match status" value="1"/>
</dbReference>
<dbReference type="InterPro" id="IPR002035">
    <property type="entry name" value="VWF_A"/>
</dbReference>
<proteinExistence type="predicted"/>
<dbReference type="PANTHER" id="PTHR48103:SF2">
    <property type="entry name" value="MIDASIN"/>
    <property type="match status" value="1"/>
</dbReference>
<feature type="compositionally biased region" description="Acidic residues" evidence="3">
    <location>
        <begin position="1667"/>
        <end position="1679"/>
    </location>
</feature>
<feature type="compositionally biased region" description="Basic and acidic residues" evidence="3">
    <location>
        <begin position="1899"/>
        <end position="1917"/>
    </location>
</feature>
<dbReference type="GO" id="GO:0005634">
    <property type="term" value="C:nucleus"/>
    <property type="evidence" value="ECO:0007669"/>
    <property type="project" value="TreeGrafter"/>
</dbReference>
<feature type="compositionally biased region" description="Basic and acidic residues" evidence="3">
    <location>
        <begin position="2101"/>
        <end position="2113"/>
    </location>
</feature>
<feature type="compositionally biased region" description="Acidic residues" evidence="3">
    <location>
        <begin position="1836"/>
        <end position="1862"/>
    </location>
</feature>